<dbReference type="Proteomes" id="UP000531594">
    <property type="component" value="Unassembled WGS sequence"/>
</dbReference>
<evidence type="ECO:0008006" key="4">
    <source>
        <dbReference type="Google" id="ProtNLM"/>
    </source>
</evidence>
<keyword evidence="1" id="KW-0472">Membrane</keyword>
<feature type="transmembrane region" description="Helical" evidence="1">
    <location>
        <begin position="6"/>
        <end position="24"/>
    </location>
</feature>
<evidence type="ECO:0000256" key="1">
    <source>
        <dbReference type="SAM" id="Phobius"/>
    </source>
</evidence>
<dbReference type="NCBIfam" id="NF033232">
    <property type="entry name" value="small_YtzI"/>
    <property type="match status" value="1"/>
</dbReference>
<dbReference type="InterPro" id="IPR047753">
    <property type="entry name" value="YtzI-like"/>
</dbReference>
<evidence type="ECO:0000313" key="3">
    <source>
        <dbReference type="Proteomes" id="UP000531594"/>
    </source>
</evidence>
<sequence length="59" mass="6831">MLTTIIILSVIIVFVILLLSVITTNKAYQYKHTIDPLEENPHIASELDEQNHEQKNEQK</sequence>
<reference evidence="2 3" key="1">
    <citation type="submission" date="2020-08" db="EMBL/GenBank/DDBJ databases">
        <title>Genomic Encyclopedia of Type Strains, Phase IV (KMG-IV): sequencing the most valuable type-strain genomes for metagenomic binning, comparative biology and taxonomic classification.</title>
        <authorList>
            <person name="Goeker M."/>
        </authorList>
    </citation>
    <scope>NUCLEOTIDE SEQUENCE [LARGE SCALE GENOMIC DNA]</scope>
    <source>
        <strain evidence="2 3">DSM 5391</strain>
    </source>
</reference>
<keyword evidence="1" id="KW-0812">Transmembrane</keyword>
<accession>A0A7X0HRZ7</accession>
<name>A0A7X0HRZ7_9BACI</name>
<organism evidence="2 3">
    <name type="scientific">Bacillus benzoevorans</name>
    <dbReference type="NCBI Taxonomy" id="1456"/>
    <lineage>
        <taxon>Bacteria</taxon>
        <taxon>Bacillati</taxon>
        <taxon>Bacillota</taxon>
        <taxon>Bacilli</taxon>
        <taxon>Bacillales</taxon>
        <taxon>Bacillaceae</taxon>
        <taxon>Bacillus</taxon>
    </lineage>
</organism>
<comment type="caution">
    <text evidence="2">The sequence shown here is derived from an EMBL/GenBank/DDBJ whole genome shotgun (WGS) entry which is preliminary data.</text>
</comment>
<evidence type="ECO:0000313" key="2">
    <source>
        <dbReference type="EMBL" id="MBB6445803.1"/>
    </source>
</evidence>
<dbReference type="AlphaFoldDB" id="A0A7X0HRZ7"/>
<keyword evidence="3" id="KW-1185">Reference proteome</keyword>
<dbReference type="RefSeq" id="WP_184526162.1">
    <property type="nucleotide sequence ID" value="NZ_JACHGK010000007.1"/>
</dbReference>
<gene>
    <name evidence="2" type="ORF">HNR53_002428</name>
</gene>
<proteinExistence type="predicted"/>
<protein>
    <recommendedName>
        <fullName evidence="4">YtzI protein</fullName>
    </recommendedName>
</protein>
<keyword evidence="1" id="KW-1133">Transmembrane helix</keyword>
<dbReference type="EMBL" id="JACHGK010000007">
    <property type="protein sequence ID" value="MBB6445803.1"/>
    <property type="molecule type" value="Genomic_DNA"/>
</dbReference>